<gene>
    <name evidence="1" type="ORF">K0M31_016884</name>
</gene>
<dbReference type="EMBL" id="JAHYIQ010000054">
    <property type="protein sequence ID" value="KAK1117187.1"/>
    <property type="molecule type" value="Genomic_DNA"/>
</dbReference>
<protein>
    <submittedName>
        <fullName evidence="1">Uncharacterized protein</fullName>
    </submittedName>
</protein>
<sequence length="94" mass="11250">MRRKPPLKICVETNGYEWKCDSFENFKYESRNLTRSVRREFIRKLSSPLVKRKSPNASNLVTRVLIGWRKNLARRSTLPRTKLDYDEHLNTPNK</sequence>
<dbReference type="Proteomes" id="UP001177670">
    <property type="component" value="Unassembled WGS sequence"/>
</dbReference>
<comment type="caution">
    <text evidence="1">The sequence shown here is derived from an EMBL/GenBank/DDBJ whole genome shotgun (WGS) entry which is preliminary data.</text>
</comment>
<organism evidence="1 2">
    <name type="scientific">Melipona bicolor</name>
    <dbReference type="NCBI Taxonomy" id="60889"/>
    <lineage>
        <taxon>Eukaryota</taxon>
        <taxon>Metazoa</taxon>
        <taxon>Ecdysozoa</taxon>
        <taxon>Arthropoda</taxon>
        <taxon>Hexapoda</taxon>
        <taxon>Insecta</taxon>
        <taxon>Pterygota</taxon>
        <taxon>Neoptera</taxon>
        <taxon>Endopterygota</taxon>
        <taxon>Hymenoptera</taxon>
        <taxon>Apocrita</taxon>
        <taxon>Aculeata</taxon>
        <taxon>Apoidea</taxon>
        <taxon>Anthophila</taxon>
        <taxon>Apidae</taxon>
        <taxon>Melipona</taxon>
    </lineage>
</organism>
<name>A0AA40FE66_9HYME</name>
<evidence type="ECO:0000313" key="2">
    <source>
        <dbReference type="Proteomes" id="UP001177670"/>
    </source>
</evidence>
<accession>A0AA40FE66</accession>
<dbReference type="AlphaFoldDB" id="A0AA40FE66"/>
<evidence type="ECO:0000313" key="1">
    <source>
        <dbReference type="EMBL" id="KAK1117187.1"/>
    </source>
</evidence>
<proteinExistence type="predicted"/>
<reference evidence="1" key="1">
    <citation type="submission" date="2021-10" db="EMBL/GenBank/DDBJ databases">
        <title>Melipona bicolor Genome sequencing and assembly.</title>
        <authorList>
            <person name="Araujo N.S."/>
            <person name="Arias M.C."/>
        </authorList>
    </citation>
    <scope>NUCLEOTIDE SEQUENCE</scope>
    <source>
        <strain evidence="1">USP_2M_L1-L4_2017</strain>
        <tissue evidence="1">Whole body</tissue>
    </source>
</reference>
<keyword evidence="2" id="KW-1185">Reference proteome</keyword>